<sequence length="1567" mass="169459">MATAVVDSGGAPLVSSGETNASAPEDPFVNGSGDHLPHPHPHRYSAFDHQIFSLDAASSPSSAKRAIEAHLAETNRRLEDASRLGTSLVEQRAQLAEKLKEVEKRKDDAELPPELKEKLAEIERDYNDVGRETARALLAPRTRVVGTDDRPSESSPVVLSTQANASPSKVSVPSRKQRNQPLSRAEDLQFAADITTSLLGQARQLQAALAERDESLKKLMSEKSRLETEAESFAQRLRALDESEQRYKDENWNLETQTHEMMAAAKEAADREKKLSASLAAALSEKSRLENDLDEVRMAHGKLSEDHTAAEKLHDSEIHSLRRNLDILEGERNSSQQKIDELTAQNQELAQAIATRFRTRDNDAERDLSLNEEYEFKDTITPEHSPPPSPTKATPRHGALESETLKSSLQHAHRMIQNLKGNIHREKTEKIELKRMLQDARDELEQRRAESGGLNSGSKRQKTKPETFRKPARPDMLGGSRRARTDIEVDEQDWEDHPGDGSPRHAAATRTLTLGPGPGTGHLSGAGNMTDFSDAYQTANETEGSFETAHERETTEGEEFQTGAESLAGESTDESTETETEGRVGRTNTIRTNMPSMLGNVGKRNSYMSTASTSAGEDEIDFQTPVQSQPLRYRLKMGRGANARQSRNQVEAAQRESLVTVQGSPASLNTSPPTGEQSLFAELGEFNGGGSEFSTPGGASVFSSKSTPGPALMSGRKSLTDSDPTTAPEPPKMVDSAMMTEPWKPETTPPRSLGPPIDLAGAAAGYGLYGHDAPPSPSDFPLPPSLTSSPSKSEVHYTPMRGLQDSPNRGTPSFITPPKTIWDEAQDQGLTETGGQTIPSSPPAPTQSFMQTLPQTPDLTSTQQTETAAISSTVRFSFSPIISQETIPDEPPVSDVPQSTATNTPSKDRTSSTPQETAAGMGLIAAMGAALGLSTAKQPETVVNEDETHHTTHEMVTQEAAGQSSPLKDTSGNISPTGRGSLENPVEPPASVPMSTQGSQTILTSAQIDKALNRTLAQPSQNIRAAQTPSLKPIVTGVVPRSPSRNRIPVADVDLPRPLSPVKRSSSTSSQQAANAAPHPPLPPDHRDVIAKAGGRLPGSGIESSQAATTSGPGLMGPPVAPASAYRRPRTSADQSISSPTRGGAAPRPTFQERNRSRAGSQISRQSSVSSFASELDQRFNIRTDGLPANQSFEAGPGTDPRMIQAITQTMIGEFLWKYTRKAGRPEMSNTRHKRYFWVHPYTKTLYWSEQDPQSAGGKELKAKSVAIESVRVVTDDNPMPPGLHRKSLEVVTPGRKVKFTAGTGARHETWFNALSYLLMRGQDDGVENGNGNTVVADGGLTADDVDEFNPGGYGRNSRMNGMSKLSLASYTSQTTRGTMNRSRASMRQSQGQAGSSMNTAHASSPALGNNATTVSSTTPITTERDEGHDPNRALRQGSVSRFSSMFKPSTIRDSFSMSRRSVRHSDVSAGTATVSTSGARAGRESSLYNASAVNEDELDSAEDLRREMLRQEMEGEGKLENVRACCDGKHDVSDLANGGRHRHSLNVGFLRRRRRRGRRDRGVEIG</sequence>
<keyword evidence="1" id="KW-0175">Coiled coil</keyword>
<reference evidence="5" key="1">
    <citation type="journal article" date="2014" name="BMC Genomics">
        <title>Genome characteristics reveal the impact of lichenization on lichen-forming fungus Endocarpon pusillum Hedwig (Verrucariales, Ascomycota).</title>
        <authorList>
            <person name="Wang Y.-Y."/>
            <person name="Liu B."/>
            <person name="Zhang X.-Y."/>
            <person name="Zhou Q.-M."/>
            <person name="Zhang T."/>
            <person name="Li H."/>
            <person name="Yu Y.-F."/>
            <person name="Zhang X.-L."/>
            <person name="Hao X.-Y."/>
            <person name="Wang M."/>
            <person name="Wang L."/>
            <person name="Wei J.-C."/>
        </authorList>
    </citation>
    <scope>NUCLEOTIDE SEQUENCE [LARGE SCALE GENOMIC DNA]</scope>
    <source>
        <strain evidence="5">Z07020 / HMAS-L-300199</strain>
    </source>
</reference>
<dbReference type="GO" id="GO:0032065">
    <property type="term" value="P:maintenance of protein location in cell cortex"/>
    <property type="evidence" value="ECO:0007669"/>
    <property type="project" value="InterPro"/>
</dbReference>
<feature type="coiled-coil region" evidence="1">
    <location>
        <begin position="202"/>
        <end position="243"/>
    </location>
</feature>
<feature type="compositionally biased region" description="Polar residues" evidence="2">
    <location>
        <begin position="1132"/>
        <end position="1141"/>
    </location>
</feature>
<dbReference type="InterPro" id="IPR001849">
    <property type="entry name" value="PH_domain"/>
</dbReference>
<feature type="region of interest" description="Disordered" evidence="2">
    <location>
        <begin position="1"/>
        <end position="44"/>
    </location>
</feature>
<feature type="region of interest" description="Disordered" evidence="2">
    <location>
        <begin position="936"/>
        <end position="1003"/>
    </location>
</feature>
<dbReference type="GO" id="GO:0015631">
    <property type="term" value="F:tubulin binding"/>
    <property type="evidence" value="ECO:0007669"/>
    <property type="project" value="TreeGrafter"/>
</dbReference>
<feature type="compositionally biased region" description="Low complexity" evidence="2">
    <location>
        <begin position="1161"/>
        <end position="1172"/>
    </location>
</feature>
<dbReference type="CDD" id="cd13365">
    <property type="entry name" value="PH_PLC_plant-like"/>
    <property type="match status" value="1"/>
</dbReference>
<dbReference type="InterPro" id="IPR024774">
    <property type="entry name" value="PH_dom-Mcp5-type"/>
</dbReference>
<feature type="compositionally biased region" description="Polar residues" evidence="2">
    <location>
        <begin position="828"/>
        <end position="839"/>
    </location>
</feature>
<organism evidence="4 5">
    <name type="scientific">Endocarpon pusillum (strain Z07020 / HMAS-L-300199)</name>
    <name type="common">Lichen-forming fungus</name>
    <dbReference type="NCBI Taxonomy" id="1263415"/>
    <lineage>
        <taxon>Eukaryota</taxon>
        <taxon>Fungi</taxon>
        <taxon>Dikarya</taxon>
        <taxon>Ascomycota</taxon>
        <taxon>Pezizomycotina</taxon>
        <taxon>Eurotiomycetes</taxon>
        <taxon>Chaetothyriomycetidae</taxon>
        <taxon>Verrucariales</taxon>
        <taxon>Verrucariaceae</taxon>
        <taxon>Endocarpon</taxon>
    </lineage>
</organism>
<evidence type="ECO:0000256" key="1">
    <source>
        <dbReference type="SAM" id="Coils"/>
    </source>
</evidence>
<feature type="region of interest" description="Disordered" evidence="2">
    <location>
        <begin position="638"/>
        <end position="921"/>
    </location>
</feature>
<dbReference type="EMBL" id="KE721267">
    <property type="protein sequence ID" value="ERF71070.1"/>
    <property type="molecule type" value="Genomic_DNA"/>
</dbReference>
<accession>U1HLB8</accession>
<dbReference type="Pfam" id="PF12814">
    <property type="entry name" value="Mcp5_PH"/>
    <property type="match status" value="1"/>
</dbReference>
<dbReference type="PANTHER" id="PTHR28190:SF1">
    <property type="entry name" value="NUCLEAR MIGRATION PROTEIN NUM1"/>
    <property type="match status" value="1"/>
</dbReference>
<dbReference type="SMART" id="SM00233">
    <property type="entry name" value="PH"/>
    <property type="match status" value="1"/>
</dbReference>
<dbReference type="HOGENOM" id="CLU_001023_0_0_1"/>
<feature type="region of interest" description="Disordered" evidence="2">
    <location>
        <begin position="1370"/>
        <end position="1446"/>
    </location>
</feature>
<feature type="compositionally biased region" description="Polar residues" evidence="2">
    <location>
        <begin position="153"/>
        <end position="171"/>
    </location>
</feature>
<dbReference type="GeneID" id="19238395"/>
<feature type="domain" description="PH" evidence="3">
    <location>
        <begin position="1209"/>
        <end position="1320"/>
    </location>
</feature>
<feature type="region of interest" description="Disordered" evidence="2">
    <location>
        <begin position="358"/>
        <end position="398"/>
    </location>
</feature>
<feature type="compositionally biased region" description="Basic and acidic residues" evidence="2">
    <location>
        <begin position="463"/>
        <end position="473"/>
    </location>
</feature>
<dbReference type="PROSITE" id="PS50003">
    <property type="entry name" value="PH_DOMAIN"/>
    <property type="match status" value="1"/>
</dbReference>
<gene>
    <name evidence="4" type="ORF">EPUS_03351</name>
</gene>
<evidence type="ECO:0000259" key="3">
    <source>
        <dbReference type="PROSITE" id="PS50003"/>
    </source>
</evidence>
<dbReference type="GO" id="GO:0005938">
    <property type="term" value="C:cell cortex"/>
    <property type="evidence" value="ECO:0007669"/>
    <property type="project" value="InterPro"/>
</dbReference>
<evidence type="ECO:0000313" key="4">
    <source>
        <dbReference type="EMBL" id="ERF71070.1"/>
    </source>
</evidence>
<feature type="region of interest" description="Disordered" evidence="2">
    <location>
        <begin position="1019"/>
        <end position="1172"/>
    </location>
</feature>
<dbReference type="RefSeq" id="XP_007803364.1">
    <property type="nucleotide sequence ID" value="XM_007805173.1"/>
</dbReference>
<feature type="compositionally biased region" description="Polar residues" evidence="2">
    <location>
        <begin position="1102"/>
        <end position="1112"/>
    </location>
</feature>
<feature type="region of interest" description="Disordered" evidence="2">
    <location>
        <begin position="543"/>
        <end position="583"/>
    </location>
</feature>
<feature type="compositionally biased region" description="Polar residues" evidence="2">
    <location>
        <begin position="1019"/>
        <end position="1030"/>
    </location>
</feature>
<feature type="compositionally biased region" description="Low complexity" evidence="2">
    <location>
        <begin position="759"/>
        <end position="770"/>
    </location>
</feature>
<feature type="compositionally biased region" description="Polar residues" evidence="2">
    <location>
        <begin position="993"/>
        <end position="1003"/>
    </location>
</feature>
<dbReference type="InterPro" id="IPR053005">
    <property type="entry name" value="Nuclear_Pos-Cytoskel_Interact"/>
</dbReference>
<feature type="compositionally biased region" description="Pro residues" evidence="2">
    <location>
        <begin position="774"/>
        <end position="784"/>
    </location>
</feature>
<evidence type="ECO:0000313" key="5">
    <source>
        <dbReference type="Proteomes" id="UP000019373"/>
    </source>
</evidence>
<proteinExistence type="predicted"/>
<protein>
    <recommendedName>
        <fullName evidence="3">PH domain-containing protein</fullName>
    </recommendedName>
</protein>
<feature type="compositionally biased region" description="Polar residues" evidence="2">
    <location>
        <begin position="643"/>
        <end position="677"/>
    </location>
</feature>
<dbReference type="PANTHER" id="PTHR28190">
    <property type="entry name" value="NUCLEAR MIGRATION PROTEIN NUM1"/>
    <property type="match status" value="1"/>
</dbReference>
<feature type="compositionally biased region" description="Polar residues" evidence="2">
    <location>
        <begin position="846"/>
        <end position="886"/>
    </location>
</feature>
<feature type="region of interest" description="Disordered" evidence="2">
    <location>
        <begin position="442"/>
        <end position="521"/>
    </location>
</feature>
<dbReference type="SUPFAM" id="SSF50729">
    <property type="entry name" value="PH domain-like"/>
    <property type="match status" value="1"/>
</dbReference>
<feature type="compositionally biased region" description="Basic and acidic residues" evidence="2">
    <location>
        <begin position="1423"/>
        <end position="1433"/>
    </location>
</feature>
<feature type="compositionally biased region" description="Polar residues" evidence="2">
    <location>
        <begin position="805"/>
        <end position="814"/>
    </location>
</feature>
<name>U1HLB8_ENDPU</name>
<feature type="region of interest" description="Disordered" evidence="2">
    <location>
        <begin position="142"/>
        <end position="184"/>
    </location>
</feature>
<dbReference type="GO" id="GO:0000226">
    <property type="term" value="P:microtubule cytoskeleton organization"/>
    <property type="evidence" value="ECO:0007669"/>
    <property type="project" value="TreeGrafter"/>
</dbReference>
<dbReference type="eggNOG" id="ENOG502QWE7">
    <property type="taxonomic scope" value="Eukaryota"/>
</dbReference>
<feature type="compositionally biased region" description="Low complexity" evidence="2">
    <location>
        <begin position="1065"/>
        <end position="1077"/>
    </location>
</feature>
<evidence type="ECO:0000256" key="2">
    <source>
        <dbReference type="SAM" id="MobiDB-lite"/>
    </source>
</evidence>
<feature type="compositionally biased region" description="Polar residues" evidence="2">
    <location>
        <begin position="960"/>
        <end position="978"/>
    </location>
</feature>
<dbReference type="GO" id="GO:0005739">
    <property type="term" value="C:mitochondrion"/>
    <property type="evidence" value="ECO:0007669"/>
    <property type="project" value="TreeGrafter"/>
</dbReference>
<feature type="coiled-coil region" evidence="1">
    <location>
        <begin position="272"/>
        <end position="352"/>
    </location>
</feature>
<feature type="coiled-coil region" evidence="1">
    <location>
        <begin position="64"/>
        <end position="105"/>
    </location>
</feature>
<feature type="compositionally biased region" description="Polar residues" evidence="2">
    <location>
        <begin position="896"/>
        <end position="916"/>
    </location>
</feature>
<feature type="compositionally biased region" description="Basic and acidic residues" evidence="2">
    <location>
        <begin position="358"/>
        <end position="381"/>
    </location>
</feature>
<dbReference type="GO" id="GO:0005543">
    <property type="term" value="F:phospholipid binding"/>
    <property type="evidence" value="ECO:0007669"/>
    <property type="project" value="InterPro"/>
</dbReference>
<feature type="compositionally biased region" description="Low complexity" evidence="2">
    <location>
        <begin position="1413"/>
        <end position="1422"/>
    </location>
</feature>
<feature type="compositionally biased region" description="Polar residues" evidence="2">
    <location>
        <begin position="1370"/>
        <end position="1412"/>
    </location>
</feature>
<dbReference type="Proteomes" id="UP000019373">
    <property type="component" value="Unassembled WGS sequence"/>
</dbReference>
<keyword evidence="5" id="KW-1185">Reference proteome</keyword>
<dbReference type="OrthoDB" id="2149224at2759"/>
<dbReference type="OMA" id="LHHAHRM"/>